<sequence>MESTGIYVKTMISCTPPCMDWVKLNLNGSMRTSAAVVLCPLMPLLLGFELLRLIYYYFNIFLNNNILKTQLFQADMIIVKISL</sequence>
<organism evidence="2 3">
    <name type="scientific">Populus alba x Populus x berolinensis</name>
    <dbReference type="NCBI Taxonomy" id="444605"/>
    <lineage>
        <taxon>Eukaryota</taxon>
        <taxon>Viridiplantae</taxon>
        <taxon>Streptophyta</taxon>
        <taxon>Embryophyta</taxon>
        <taxon>Tracheophyta</taxon>
        <taxon>Spermatophyta</taxon>
        <taxon>Magnoliopsida</taxon>
        <taxon>eudicotyledons</taxon>
        <taxon>Gunneridae</taxon>
        <taxon>Pentapetalae</taxon>
        <taxon>rosids</taxon>
        <taxon>fabids</taxon>
        <taxon>Malpighiales</taxon>
        <taxon>Salicaceae</taxon>
        <taxon>Saliceae</taxon>
        <taxon>Populus</taxon>
    </lineage>
</organism>
<reference evidence="2" key="1">
    <citation type="journal article" date="2023" name="Mol. Ecol. Resour.">
        <title>Chromosome-level genome assembly of a triploid poplar Populus alba 'Berolinensis'.</title>
        <authorList>
            <person name="Chen S."/>
            <person name="Yu Y."/>
            <person name="Wang X."/>
            <person name="Wang S."/>
            <person name="Zhang T."/>
            <person name="Zhou Y."/>
            <person name="He R."/>
            <person name="Meng N."/>
            <person name="Wang Y."/>
            <person name="Liu W."/>
            <person name="Liu Z."/>
            <person name="Liu J."/>
            <person name="Guo Q."/>
            <person name="Huang H."/>
            <person name="Sederoff R.R."/>
            <person name="Wang G."/>
            <person name="Qu G."/>
            <person name="Chen S."/>
        </authorList>
    </citation>
    <scope>NUCLEOTIDE SEQUENCE</scope>
    <source>
        <strain evidence="2">SC-2020</strain>
    </source>
</reference>
<keyword evidence="1" id="KW-1133">Transmembrane helix</keyword>
<dbReference type="EMBL" id="JAQIZT010000014">
    <property type="protein sequence ID" value="KAJ6973155.1"/>
    <property type="molecule type" value="Genomic_DNA"/>
</dbReference>
<dbReference type="AlphaFoldDB" id="A0AAD6LTQ6"/>
<keyword evidence="1" id="KW-0472">Membrane</keyword>
<keyword evidence="3" id="KW-1185">Reference proteome</keyword>
<comment type="caution">
    <text evidence="2">The sequence shown here is derived from an EMBL/GenBank/DDBJ whole genome shotgun (WGS) entry which is preliminary data.</text>
</comment>
<evidence type="ECO:0000313" key="2">
    <source>
        <dbReference type="EMBL" id="KAJ6973155.1"/>
    </source>
</evidence>
<evidence type="ECO:0000256" key="1">
    <source>
        <dbReference type="SAM" id="Phobius"/>
    </source>
</evidence>
<protein>
    <submittedName>
        <fullName evidence="2">Uncharacterized protein</fullName>
    </submittedName>
</protein>
<evidence type="ECO:0000313" key="3">
    <source>
        <dbReference type="Proteomes" id="UP001164929"/>
    </source>
</evidence>
<dbReference type="Proteomes" id="UP001164929">
    <property type="component" value="Chromosome 14"/>
</dbReference>
<gene>
    <name evidence="2" type="ORF">NC653_033477</name>
</gene>
<keyword evidence="1" id="KW-0812">Transmembrane</keyword>
<name>A0AAD6LTQ6_9ROSI</name>
<accession>A0AAD6LTQ6</accession>
<feature type="transmembrane region" description="Helical" evidence="1">
    <location>
        <begin position="34"/>
        <end position="58"/>
    </location>
</feature>
<proteinExistence type="predicted"/>